<reference evidence="2" key="1">
    <citation type="journal article" date="2017" name="Nat. Ecol. Evol.">
        <title>Genome expansion and lineage-specific genetic innovations in the forest pathogenic fungi Armillaria.</title>
        <authorList>
            <person name="Sipos G."/>
            <person name="Prasanna A.N."/>
            <person name="Walter M.C."/>
            <person name="O'Connor E."/>
            <person name="Balint B."/>
            <person name="Krizsan K."/>
            <person name="Kiss B."/>
            <person name="Hess J."/>
            <person name="Varga T."/>
            <person name="Slot J."/>
            <person name="Riley R."/>
            <person name="Boka B."/>
            <person name="Rigling D."/>
            <person name="Barry K."/>
            <person name="Lee J."/>
            <person name="Mihaltcheva S."/>
            <person name="LaButti K."/>
            <person name="Lipzen A."/>
            <person name="Waldron R."/>
            <person name="Moloney N.M."/>
            <person name="Sperisen C."/>
            <person name="Kredics L."/>
            <person name="Vagvoelgyi C."/>
            <person name="Patrignani A."/>
            <person name="Fitzpatrick D."/>
            <person name="Nagy I."/>
            <person name="Doyle S."/>
            <person name="Anderson J.B."/>
            <person name="Grigoriev I.V."/>
            <person name="Gueldener U."/>
            <person name="Muensterkoetter M."/>
            <person name="Nagy L.G."/>
        </authorList>
    </citation>
    <scope>NUCLEOTIDE SEQUENCE [LARGE SCALE GENOMIC DNA]</scope>
    <source>
        <strain evidence="2">C18/9</strain>
    </source>
</reference>
<protein>
    <submittedName>
        <fullName evidence="1">Uncharacterized protein</fullName>
    </submittedName>
</protein>
<sequence>MIKDLDIALFPRYILDLRSRSGLARFVIMVRKKDHILPSSICKPRKIFCVSVLIVWDTASSSVIFRRKGNSMRFGYTIAPV</sequence>
<name>A0A284R2D1_ARMOS</name>
<evidence type="ECO:0000313" key="2">
    <source>
        <dbReference type="Proteomes" id="UP000219338"/>
    </source>
</evidence>
<evidence type="ECO:0000313" key="1">
    <source>
        <dbReference type="EMBL" id="SJL02856.1"/>
    </source>
</evidence>
<dbReference type="Proteomes" id="UP000219338">
    <property type="component" value="Unassembled WGS sequence"/>
</dbReference>
<organism evidence="1 2">
    <name type="scientific">Armillaria ostoyae</name>
    <name type="common">Armillaria root rot fungus</name>
    <dbReference type="NCBI Taxonomy" id="47428"/>
    <lineage>
        <taxon>Eukaryota</taxon>
        <taxon>Fungi</taxon>
        <taxon>Dikarya</taxon>
        <taxon>Basidiomycota</taxon>
        <taxon>Agaricomycotina</taxon>
        <taxon>Agaricomycetes</taxon>
        <taxon>Agaricomycetidae</taxon>
        <taxon>Agaricales</taxon>
        <taxon>Marasmiineae</taxon>
        <taxon>Physalacriaceae</taxon>
        <taxon>Armillaria</taxon>
    </lineage>
</organism>
<keyword evidence="2" id="KW-1185">Reference proteome</keyword>
<dbReference type="AlphaFoldDB" id="A0A284R2D1"/>
<gene>
    <name evidence="1" type="ORF">ARMOST_06196</name>
</gene>
<proteinExistence type="predicted"/>
<accession>A0A284R2D1</accession>
<dbReference type="EMBL" id="FUEG01000004">
    <property type="protein sequence ID" value="SJL02856.1"/>
    <property type="molecule type" value="Genomic_DNA"/>
</dbReference>